<evidence type="ECO:0000313" key="2">
    <source>
        <dbReference type="Proteomes" id="UP001620397"/>
    </source>
</evidence>
<keyword evidence="2" id="KW-1185">Reference proteome</keyword>
<evidence type="ECO:0000313" key="1">
    <source>
        <dbReference type="EMBL" id="MFK2931219.1"/>
    </source>
</evidence>
<protein>
    <submittedName>
        <fullName evidence="1">DUF4279 domain-containing protein</fullName>
    </submittedName>
</protein>
<dbReference type="EMBL" id="JADIKL010000005">
    <property type="protein sequence ID" value="MFK2931219.1"/>
    <property type="molecule type" value="Genomic_DNA"/>
</dbReference>
<dbReference type="InterPro" id="IPR025459">
    <property type="entry name" value="DUF4279"/>
</dbReference>
<proteinExistence type="predicted"/>
<sequence>MDPEAITRGLDKVPKRTCRAGDARSTPKGTPLEGTYKETYWYSVLVPTEEGASEIWGLEDRLAFLARDLSPRAEFISTLRASGGRAELFIGLYGDRNFGFELPPQTVATLAAIGLALSFDIYPGPA</sequence>
<dbReference type="Pfam" id="PF14106">
    <property type="entry name" value="DUF4279"/>
    <property type="match status" value="1"/>
</dbReference>
<gene>
    <name evidence="1" type="ORF">ISP14_10485</name>
</gene>
<dbReference type="Proteomes" id="UP001620397">
    <property type="component" value="Unassembled WGS sequence"/>
</dbReference>
<comment type="caution">
    <text evidence="1">The sequence shown here is derived from an EMBL/GenBank/DDBJ whole genome shotgun (WGS) entry which is preliminary data.</text>
</comment>
<name>A0ABW8KGG8_9GAMM</name>
<reference evidence="1 2" key="1">
    <citation type="submission" date="2020-10" db="EMBL/GenBank/DDBJ databases">
        <title>Phylogeny of dyella-like bacteria.</title>
        <authorList>
            <person name="Fu J."/>
        </authorList>
    </citation>
    <scope>NUCLEOTIDE SEQUENCE [LARGE SCALE GENOMIC DNA]</scope>
    <source>
        <strain evidence="1 2">DKC-1</strain>
    </source>
</reference>
<accession>A0ABW8KGG8</accession>
<organism evidence="1 2">
    <name type="scientific">Dyella agri</name>
    <dbReference type="NCBI Taxonomy" id="1926869"/>
    <lineage>
        <taxon>Bacteria</taxon>
        <taxon>Pseudomonadati</taxon>
        <taxon>Pseudomonadota</taxon>
        <taxon>Gammaproteobacteria</taxon>
        <taxon>Lysobacterales</taxon>
        <taxon>Rhodanobacteraceae</taxon>
        <taxon>Dyella</taxon>
    </lineage>
</organism>
<dbReference type="RefSeq" id="WP_404539231.1">
    <property type="nucleotide sequence ID" value="NZ_JADIKL010000005.1"/>
</dbReference>